<evidence type="ECO:0000313" key="2">
    <source>
        <dbReference type="Proteomes" id="UP000499080"/>
    </source>
</evidence>
<dbReference type="AlphaFoldDB" id="A0A4Y2JNA4"/>
<sequence length="195" mass="22359">MRGDNEDIIKSRQQFNKQRHLNIEMLNITVTTTLLMRVSSDLGWFYVCVRTNAMYCNTIGAKVSGFRNISNGLGIDFPVLESREKIIEKVKVTESLTSVEIKKPEKRFPRYIIYDIPKAKEQEIVFHSLSQTGLVHVEHLGNEKADKLAKEAITPTDAEVLTVPLPRSQKHDLKQRTLAKWQIRWDDGINGSSTY</sequence>
<gene>
    <name evidence="1" type="ORF">AVEN_204276_1</name>
</gene>
<protein>
    <submittedName>
        <fullName evidence="1">Uncharacterized protein</fullName>
    </submittedName>
</protein>
<dbReference type="OrthoDB" id="411823at2759"/>
<keyword evidence="2" id="KW-1185">Reference proteome</keyword>
<dbReference type="Proteomes" id="UP000499080">
    <property type="component" value="Unassembled WGS sequence"/>
</dbReference>
<reference evidence="1 2" key="1">
    <citation type="journal article" date="2019" name="Sci. Rep.">
        <title>Orb-weaving spider Araneus ventricosus genome elucidates the spidroin gene catalogue.</title>
        <authorList>
            <person name="Kono N."/>
            <person name="Nakamura H."/>
            <person name="Ohtoshi R."/>
            <person name="Moran D.A.P."/>
            <person name="Shinohara A."/>
            <person name="Yoshida Y."/>
            <person name="Fujiwara M."/>
            <person name="Mori M."/>
            <person name="Tomita M."/>
            <person name="Arakawa K."/>
        </authorList>
    </citation>
    <scope>NUCLEOTIDE SEQUENCE [LARGE SCALE GENOMIC DNA]</scope>
</reference>
<accession>A0A4Y2JNA4</accession>
<evidence type="ECO:0000313" key="1">
    <source>
        <dbReference type="EMBL" id="GBM91404.1"/>
    </source>
</evidence>
<dbReference type="EMBL" id="BGPR01003704">
    <property type="protein sequence ID" value="GBM91404.1"/>
    <property type="molecule type" value="Genomic_DNA"/>
</dbReference>
<organism evidence="1 2">
    <name type="scientific">Araneus ventricosus</name>
    <name type="common">Orbweaver spider</name>
    <name type="synonym">Epeira ventricosa</name>
    <dbReference type="NCBI Taxonomy" id="182803"/>
    <lineage>
        <taxon>Eukaryota</taxon>
        <taxon>Metazoa</taxon>
        <taxon>Ecdysozoa</taxon>
        <taxon>Arthropoda</taxon>
        <taxon>Chelicerata</taxon>
        <taxon>Arachnida</taxon>
        <taxon>Araneae</taxon>
        <taxon>Araneomorphae</taxon>
        <taxon>Entelegynae</taxon>
        <taxon>Araneoidea</taxon>
        <taxon>Araneidae</taxon>
        <taxon>Araneus</taxon>
    </lineage>
</organism>
<comment type="caution">
    <text evidence="1">The sequence shown here is derived from an EMBL/GenBank/DDBJ whole genome shotgun (WGS) entry which is preliminary data.</text>
</comment>
<proteinExistence type="predicted"/>
<name>A0A4Y2JNA4_ARAVE</name>